<dbReference type="InterPro" id="IPR050927">
    <property type="entry name" value="TRPM"/>
</dbReference>
<keyword evidence="3 8" id="KW-0812">Transmembrane</keyword>
<dbReference type="Proteomes" id="UP000596742">
    <property type="component" value="Unassembled WGS sequence"/>
</dbReference>
<dbReference type="AlphaFoldDB" id="A0A8B6FPC8"/>
<accession>A0A8B6FPC8</accession>
<evidence type="ECO:0000256" key="8">
    <source>
        <dbReference type="SAM" id="Phobius"/>
    </source>
</evidence>
<evidence type="ECO:0000256" key="5">
    <source>
        <dbReference type="ARBA" id="ARBA00023065"/>
    </source>
</evidence>
<keyword evidence="5" id="KW-0406">Ion transport</keyword>
<dbReference type="GO" id="GO:0005886">
    <property type="term" value="C:plasma membrane"/>
    <property type="evidence" value="ECO:0007669"/>
    <property type="project" value="TreeGrafter"/>
</dbReference>
<feature type="domain" description="TRPM-like" evidence="10">
    <location>
        <begin position="384"/>
        <end position="639"/>
    </location>
</feature>
<evidence type="ECO:0000256" key="7">
    <source>
        <dbReference type="ARBA" id="ARBA00023303"/>
    </source>
</evidence>
<evidence type="ECO:0000313" key="12">
    <source>
        <dbReference type="Proteomes" id="UP000596742"/>
    </source>
</evidence>
<name>A0A8B6FPC8_MYTGA</name>
<feature type="transmembrane region" description="Helical" evidence="8">
    <location>
        <begin position="698"/>
        <end position="721"/>
    </location>
</feature>
<feature type="transmembrane region" description="Helical" evidence="8">
    <location>
        <begin position="938"/>
        <end position="963"/>
    </location>
</feature>
<comment type="caution">
    <text evidence="11">The sequence shown here is derived from an EMBL/GenBank/DDBJ whole genome shotgun (WGS) entry which is preliminary data.</text>
</comment>
<feature type="domain" description="TRPM SLOG" evidence="9">
    <location>
        <begin position="45"/>
        <end position="249"/>
    </location>
</feature>
<dbReference type="EMBL" id="UYJE01007088">
    <property type="protein sequence ID" value="VDI51740.1"/>
    <property type="molecule type" value="Genomic_DNA"/>
</dbReference>
<evidence type="ECO:0000259" key="9">
    <source>
        <dbReference type="Pfam" id="PF18139"/>
    </source>
</evidence>
<keyword evidence="7" id="KW-0407">Ion channel</keyword>
<evidence type="ECO:0000256" key="3">
    <source>
        <dbReference type="ARBA" id="ARBA00022692"/>
    </source>
</evidence>
<organism evidence="11 12">
    <name type="scientific">Mytilus galloprovincialis</name>
    <name type="common">Mediterranean mussel</name>
    <dbReference type="NCBI Taxonomy" id="29158"/>
    <lineage>
        <taxon>Eukaryota</taxon>
        <taxon>Metazoa</taxon>
        <taxon>Spiralia</taxon>
        <taxon>Lophotrochozoa</taxon>
        <taxon>Mollusca</taxon>
        <taxon>Bivalvia</taxon>
        <taxon>Autobranchia</taxon>
        <taxon>Pteriomorphia</taxon>
        <taxon>Mytilida</taxon>
        <taxon>Mytiloidea</taxon>
        <taxon>Mytilidae</taxon>
        <taxon>Mytilinae</taxon>
        <taxon>Mytilus</taxon>
    </lineage>
</organism>
<protein>
    <submittedName>
        <fullName evidence="11">Uncharacterized protein</fullName>
    </submittedName>
</protein>
<evidence type="ECO:0000259" key="10">
    <source>
        <dbReference type="Pfam" id="PF25508"/>
    </source>
</evidence>
<dbReference type="GO" id="GO:0099604">
    <property type="term" value="F:ligand-gated calcium channel activity"/>
    <property type="evidence" value="ECO:0007669"/>
    <property type="project" value="TreeGrafter"/>
</dbReference>
<dbReference type="InterPro" id="IPR057366">
    <property type="entry name" value="TRPM-like"/>
</dbReference>
<keyword evidence="6 8" id="KW-0472">Membrane</keyword>
<sequence length="1016" mass="117714">MSYKLLPPTRYKEIQVTQSKIRKDDLSEIYSTLRRSVYIAAKGHDNSLPGLVLAVVGDSESYVPKPWNTTAFTSGLLQSIQGVKKSWVIYRGNKDGVSALIHNAFRETADTNFATTQQNALNAKIKGNTLIAIRPWTKMDQEGNNKVKEPDLILSIRPVFKDVQKERKYRWFNRYLSHFLKTLSEEYTPLLSKEKGQEGELALINMRVPVLMIAVEGDISTIHQIKSALRRNVPVLLTKGSGKAVDVIVDYLEESRPLEKEKVLKENAPLLLGIYMRSEEYTKLKRRLKIIQKHSHIITIFDLNNNKNYKLEDFVVKAIIKGWSLKEIRNSSANSNDKKKISVVMNNVEIEHAAGCLMEHFHVAPGSLSLYFYIAYQYILESCEIENKEKELELFLLEAIIANRVDYVSTLIQHGVTFDRNYMCRLFDERVSTKCCDGVWCTCNENSKECKMHCKYEECKKQNPASSRTKKCQKCSRHKDDNNKTMCQALHDLRQNVRKICQKLLHYPKEAAYIPEGQAPMRKSVQAEDSKQLSEKMTDEHTALYHVLLAWAIFAQKEDLALIFWSKCENPLLAAIMASSILNTMAEMVNSAKDLKLNNDLLKHSRLFEKRALFLMDSLYEENEIGCMSLVNTEDKVWGIRVAPVECAFDNGMIDVVGHPCVQRLLNRIGSKRIPAAMWRDWMKNVVRLSGAAWKSPAMMFMVHYLLMFGILIAYSAFLLSNVNNSGIGFYEMLLYFWIIADAVEEIVRNIVITVQRQRTHNQSRKLFRLYCYLTNFWNVLALLMYIVIVSAILVRIFNVGQRMEIRIYSLGLFIIYMRFFHSLMVLKYFGLKLIMIGKMLKELLQFSWILLVFIVCAGVMYHSNMYPNHRDMWPKFGADIENWRIWKIVSLPYWQLYGELSLDQLRGENNGNGTSCTSVESEWESNTNMERCVEYDWAIMVIAAMYLLISNLLLINLIIALFSYRFEEVQNNSDRLWKYWRYAIIKDYSTRFPVPINVLLHVVNGIVIVCSKFNM</sequence>
<feature type="transmembrane region" description="Helical" evidence="8">
    <location>
        <begin position="844"/>
        <end position="864"/>
    </location>
</feature>
<evidence type="ECO:0000256" key="6">
    <source>
        <dbReference type="ARBA" id="ARBA00023136"/>
    </source>
</evidence>
<keyword evidence="4 8" id="KW-1133">Transmembrane helix</keyword>
<keyword evidence="2" id="KW-0813">Transport</keyword>
<proteinExistence type="predicted"/>
<dbReference type="Pfam" id="PF18139">
    <property type="entry name" value="LSDAT_euk"/>
    <property type="match status" value="1"/>
</dbReference>
<feature type="transmembrane region" description="Helical" evidence="8">
    <location>
        <begin position="806"/>
        <end position="832"/>
    </location>
</feature>
<reference evidence="11" key="1">
    <citation type="submission" date="2018-11" db="EMBL/GenBank/DDBJ databases">
        <authorList>
            <person name="Alioto T."/>
            <person name="Alioto T."/>
        </authorList>
    </citation>
    <scope>NUCLEOTIDE SEQUENCE</scope>
</reference>
<evidence type="ECO:0000256" key="1">
    <source>
        <dbReference type="ARBA" id="ARBA00004141"/>
    </source>
</evidence>
<gene>
    <name evidence="11" type="ORF">MGAL_10B032772</name>
</gene>
<keyword evidence="12" id="KW-1185">Reference proteome</keyword>
<dbReference type="PANTHER" id="PTHR13800:SF12">
    <property type="entry name" value="TRANSIENT RECEPTOR POTENTIAL CATION CHANNEL SUBFAMILY M MEMBER-LIKE 2"/>
    <property type="match status" value="1"/>
</dbReference>
<dbReference type="InterPro" id="IPR041491">
    <property type="entry name" value="TRPM_SLOG"/>
</dbReference>
<evidence type="ECO:0000256" key="4">
    <source>
        <dbReference type="ARBA" id="ARBA00022989"/>
    </source>
</evidence>
<evidence type="ECO:0000256" key="2">
    <source>
        <dbReference type="ARBA" id="ARBA00022448"/>
    </source>
</evidence>
<dbReference type="Pfam" id="PF25508">
    <property type="entry name" value="TRPM2"/>
    <property type="match status" value="1"/>
</dbReference>
<feature type="transmembrane region" description="Helical" evidence="8">
    <location>
        <begin position="773"/>
        <end position="794"/>
    </location>
</feature>
<evidence type="ECO:0000313" key="11">
    <source>
        <dbReference type="EMBL" id="VDI51740.1"/>
    </source>
</evidence>
<dbReference type="PANTHER" id="PTHR13800">
    <property type="entry name" value="TRANSIENT RECEPTOR POTENTIAL CATION CHANNEL, SUBFAMILY M, MEMBER 6"/>
    <property type="match status" value="1"/>
</dbReference>
<comment type="subcellular location">
    <subcellularLocation>
        <location evidence="1">Membrane</location>
        <topology evidence="1">Multi-pass membrane protein</topology>
    </subcellularLocation>
</comment>
<dbReference type="OrthoDB" id="10029073at2759"/>